<dbReference type="EMBL" id="CP019471">
    <property type="protein sequence ID" value="UQC73620.1"/>
    <property type="molecule type" value="Genomic_DNA"/>
</dbReference>
<dbReference type="GO" id="GO:0005886">
    <property type="term" value="C:plasma membrane"/>
    <property type="evidence" value="ECO:0007669"/>
    <property type="project" value="TreeGrafter"/>
</dbReference>
<feature type="transmembrane region" description="Helical" evidence="6">
    <location>
        <begin position="573"/>
        <end position="594"/>
    </location>
</feature>
<proteinExistence type="predicted"/>
<feature type="transmembrane region" description="Helical" evidence="6">
    <location>
        <begin position="606"/>
        <end position="628"/>
    </location>
</feature>
<gene>
    <name evidence="7" type="ORF">CLUP02_00265</name>
</gene>
<dbReference type="PANTHER" id="PTHR11040:SF24">
    <property type="entry name" value="FE(2+) TRANSPORTER 3"/>
    <property type="match status" value="1"/>
</dbReference>
<evidence type="ECO:0000256" key="1">
    <source>
        <dbReference type="ARBA" id="ARBA00004141"/>
    </source>
</evidence>
<feature type="transmembrane region" description="Helical" evidence="6">
    <location>
        <begin position="267"/>
        <end position="291"/>
    </location>
</feature>
<evidence type="ECO:0000256" key="5">
    <source>
        <dbReference type="SAM" id="MobiDB-lite"/>
    </source>
</evidence>
<feature type="compositionally biased region" description="Low complexity" evidence="5">
    <location>
        <begin position="171"/>
        <end position="180"/>
    </location>
</feature>
<feature type="transmembrane region" description="Helical" evidence="6">
    <location>
        <begin position="303"/>
        <end position="325"/>
    </location>
</feature>
<dbReference type="GO" id="GO:0005385">
    <property type="term" value="F:zinc ion transmembrane transporter activity"/>
    <property type="evidence" value="ECO:0007669"/>
    <property type="project" value="TreeGrafter"/>
</dbReference>
<dbReference type="PANTHER" id="PTHR11040">
    <property type="entry name" value="ZINC/IRON TRANSPORTER"/>
    <property type="match status" value="1"/>
</dbReference>
<evidence type="ECO:0000256" key="6">
    <source>
        <dbReference type="SAM" id="Phobius"/>
    </source>
</evidence>
<organism evidence="7 8">
    <name type="scientific">Colletotrichum lupini</name>
    <dbReference type="NCBI Taxonomy" id="145971"/>
    <lineage>
        <taxon>Eukaryota</taxon>
        <taxon>Fungi</taxon>
        <taxon>Dikarya</taxon>
        <taxon>Ascomycota</taxon>
        <taxon>Pezizomycotina</taxon>
        <taxon>Sordariomycetes</taxon>
        <taxon>Hypocreomycetidae</taxon>
        <taxon>Glomerellales</taxon>
        <taxon>Glomerellaceae</taxon>
        <taxon>Colletotrichum</taxon>
        <taxon>Colletotrichum acutatum species complex</taxon>
    </lineage>
</organism>
<evidence type="ECO:0000313" key="8">
    <source>
        <dbReference type="Proteomes" id="UP000830671"/>
    </source>
</evidence>
<dbReference type="RefSeq" id="XP_049135274.1">
    <property type="nucleotide sequence ID" value="XM_049279317.1"/>
</dbReference>
<comment type="subcellular location">
    <subcellularLocation>
        <location evidence="1">Membrane</location>
        <topology evidence="1">Multi-pass membrane protein</topology>
    </subcellularLocation>
</comment>
<accession>A0A9Q8SAH6</accession>
<dbReference type="AlphaFoldDB" id="A0A9Q8SAH6"/>
<sequence>MDPFARLAMTRWKIDCRLVWDIAHHQPLSVLFAKRDGSEAVPSRDERLDQPPPLTYTYRDRVASTPSNPIIRSHTTCFLSVRSSRALRLPVSTPSGKSCYNKQHRIRSAAGIIDARHKLGLRHAAPHQVARLDLTAVDLAYLSAPAVVLPLPASREADAKATSPHHEPTKAQPSAASSLATSSISESAGKHIKASRAQTLTKISLSPIIRARGQISIFVCSLTEAAGQLLMSPSTNTRFFVIKMDGMKEPKPQCGAKKGGQSAEYDVGLHVAGLFLVLAFSIFGAGFPVVAKKVKWMKVPPKVFFACKHFGTGVLIATAFLLPTAFGNLMNPCLPDLFTDDYPPLPGAIMMGSMFILFSIEMWINAKIGGHSHGGPTGDVMHDHGHGAVQPARPPRYGRNSFDAEADSIDFEKRVAQRAYDDEKSRFPAPYSETVYGAPPPANTNLSDSDMPPWFVVFYEQYVRQRMEMMNMIRTTQEKQTSSQVAVTEVKQEDPFYDAEGQQVDPAVYRKMSLNITMLEGGILFHSVFVGMTISITIDGFIILLVAILFHQMFEGLGLGSRIAAVPYPKGSIRPWVLVVAFGTTAPIGQAIGLLTRSSYDPDSAFGLIIVGVFNAISSGLLLYAALVDLLAEDFLSEEANRLLSNKQKITAFCYVLAGAAGMSISHARAQNTQSGPVTQSVYTARRNAEANFSR</sequence>
<name>A0A9Q8SAH6_9PEZI</name>
<dbReference type="KEGG" id="clup:CLUP02_00265"/>
<keyword evidence="2 6" id="KW-0812">Transmembrane</keyword>
<evidence type="ECO:0000256" key="2">
    <source>
        <dbReference type="ARBA" id="ARBA00022692"/>
    </source>
</evidence>
<feature type="region of interest" description="Disordered" evidence="5">
    <location>
        <begin position="157"/>
        <end position="180"/>
    </location>
</feature>
<dbReference type="GeneID" id="73334327"/>
<dbReference type="InterPro" id="IPR003689">
    <property type="entry name" value="ZIP"/>
</dbReference>
<feature type="compositionally biased region" description="Basic and acidic residues" evidence="5">
    <location>
        <begin position="157"/>
        <end position="169"/>
    </location>
</feature>
<reference evidence="7" key="1">
    <citation type="journal article" date="2021" name="Mol. Plant Microbe Interact.">
        <title>Complete Genome Sequence of the Plant-Pathogenic Fungus Colletotrichum lupini.</title>
        <authorList>
            <person name="Baroncelli R."/>
            <person name="Pensec F."/>
            <person name="Da Lio D."/>
            <person name="Boufleur T."/>
            <person name="Vicente I."/>
            <person name="Sarrocco S."/>
            <person name="Picot A."/>
            <person name="Baraldi E."/>
            <person name="Sukno S."/>
            <person name="Thon M."/>
            <person name="Le Floch G."/>
        </authorList>
    </citation>
    <scope>NUCLEOTIDE SEQUENCE</scope>
    <source>
        <strain evidence="7">IMI 504893</strain>
    </source>
</reference>
<feature type="transmembrane region" description="Helical" evidence="6">
    <location>
        <begin position="523"/>
        <end position="553"/>
    </location>
</feature>
<evidence type="ECO:0000313" key="7">
    <source>
        <dbReference type="EMBL" id="UQC73620.1"/>
    </source>
</evidence>
<feature type="transmembrane region" description="Helical" evidence="6">
    <location>
        <begin position="345"/>
        <end position="364"/>
    </location>
</feature>
<keyword evidence="8" id="KW-1185">Reference proteome</keyword>
<dbReference type="Pfam" id="PF02535">
    <property type="entry name" value="Zip"/>
    <property type="match status" value="1"/>
</dbReference>
<evidence type="ECO:0000256" key="3">
    <source>
        <dbReference type="ARBA" id="ARBA00022989"/>
    </source>
</evidence>
<keyword evidence="3 6" id="KW-1133">Transmembrane helix</keyword>
<keyword evidence="4 6" id="KW-0472">Membrane</keyword>
<dbReference type="Proteomes" id="UP000830671">
    <property type="component" value="Chromosome 1"/>
</dbReference>
<evidence type="ECO:0000256" key="4">
    <source>
        <dbReference type="ARBA" id="ARBA00023136"/>
    </source>
</evidence>
<protein>
    <submittedName>
        <fullName evidence="7">ZIP Zinc transporter</fullName>
    </submittedName>
</protein>